<organism evidence="2 4">
    <name type="scientific">Leptospira selangorensis</name>
    <dbReference type="NCBI Taxonomy" id="2484982"/>
    <lineage>
        <taxon>Bacteria</taxon>
        <taxon>Pseudomonadati</taxon>
        <taxon>Spirochaetota</taxon>
        <taxon>Spirochaetia</taxon>
        <taxon>Leptospirales</taxon>
        <taxon>Leptospiraceae</taxon>
        <taxon>Leptospira</taxon>
    </lineage>
</organism>
<protein>
    <submittedName>
        <fullName evidence="2">HNH endonuclease</fullName>
    </submittedName>
</protein>
<evidence type="ECO:0000313" key="3">
    <source>
        <dbReference type="EMBL" id="TGM21474.1"/>
    </source>
</evidence>
<dbReference type="Proteomes" id="UP000297832">
    <property type="component" value="Unassembled WGS sequence"/>
</dbReference>
<evidence type="ECO:0000313" key="2">
    <source>
        <dbReference type="EMBL" id="TGM13032.1"/>
    </source>
</evidence>
<dbReference type="PANTHER" id="PTHR33877">
    <property type="entry name" value="SLL1193 PROTEIN"/>
    <property type="match status" value="1"/>
</dbReference>
<name>A0A5F2C2H3_9LEPT</name>
<dbReference type="InterPro" id="IPR052892">
    <property type="entry name" value="NA-targeting_endonuclease"/>
</dbReference>
<dbReference type="GO" id="GO:0003676">
    <property type="term" value="F:nucleic acid binding"/>
    <property type="evidence" value="ECO:0007669"/>
    <property type="project" value="InterPro"/>
</dbReference>
<dbReference type="EMBL" id="RQGV01000015">
    <property type="protein sequence ID" value="TGM13032.1"/>
    <property type="molecule type" value="Genomic_DNA"/>
</dbReference>
<dbReference type="PANTHER" id="PTHR33877:SF2">
    <property type="entry name" value="OS07G0170200 PROTEIN"/>
    <property type="match status" value="1"/>
</dbReference>
<reference evidence="2 4" key="2">
    <citation type="journal article" date="2019" name="PLoS Negl. Trop. Dis.">
        <title>Revisiting the worldwide diversity of Leptospira species in the environment.</title>
        <authorList>
            <person name="Vincent A.T."/>
            <person name="Schiettekatte O."/>
            <person name="Bourhy P."/>
            <person name="Veyrier F.J."/>
            <person name="Picardeau M."/>
        </authorList>
    </citation>
    <scope>NUCLEOTIDE SEQUENCE [LARGE SCALE GENOMIC DNA]</scope>
    <source>
        <strain evidence="2 4">201702405</strain>
        <strain evidence="3">201702406</strain>
    </source>
</reference>
<dbReference type="EMBL" id="RQGU01000090">
    <property type="protein sequence ID" value="TGM21474.1"/>
    <property type="molecule type" value="Genomic_DNA"/>
</dbReference>
<keyword evidence="2" id="KW-0378">Hydrolase</keyword>
<dbReference type="CDD" id="cd00085">
    <property type="entry name" value="HNHc"/>
    <property type="match status" value="1"/>
</dbReference>
<feature type="domain" description="HNH nuclease" evidence="1">
    <location>
        <begin position="1"/>
        <end position="59"/>
    </location>
</feature>
<keyword evidence="5" id="KW-1185">Reference proteome</keyword>
<evidence type="ECO:0000313" key="4">
    <source>
        <dbReference type="Proteomes" id="UP000297832"/>
    </source>
</evidence>
<dbReference type="SMART" id="SM00507">
    <property type="entry name" value="HNHc"/>
    <property type="match status" value="1"/>
</dbReference>
<dbReference type="InterPro" id="IPR003615">
    <property type="entry name" value="HNH_nuc"/>
</dbReference>
<dbReference type="GO" id="GO:0004519">
    <property type="term" value="F:endonuclease activity"/>
    <property type="evidence" value="ECO:0007669"/>
    <property type="project" value="UniProtKB-KW"/>
</dbReference>
<comment type="caution">
    <text evidence="2">The sequence shown here is derived from an EMBL/GenBank/DDBJ whole genome shotgun (WGS) entry which is preliminary data.</text>
</comment>
<proteinExistence type="predicted"/>
<dbReference type="AlphaFoldDB" id="A0A5F2C2H3"/>
<evidence type="ECO:0000259" key="1">
    <source>
        <dbReference type="SMART" id="SM00507"/>
    </source>
</evidence>
<dbReference type="Proteomes" id="UP000298057">
    <property type="component" value="Unassembled WGS sequence"/>
</dbReference>
<keyword evidence="2" id="KW-0540">Nuclease</keyword>
<dbReference type="InterPro" id="IPR002711">
    <property type="entry name" value="HNH"/>
</dbReference>
<accession>A0A5F2C2H3</accession>
<evidence type="ECO:0000313" key="5">
    <source>
        <dbReference type="Proteomes" id="UP000298057"/>
    </source>
</evidence>
<reference evidence="3" key="1">
    <citation type="submission" date="2018-10" db="EMBL/GenBank/DDBJ databases">
        <authorList>
            <person name="Vincent A.T."/>
            <person name="Schiettekatte O."/>
            <person name="Bourhy P."/>
            <person name="Veyrier F.J."/>
            <person name="Picardeau M."/>
        </authorList>
    </citation>
    <scope>NUCLEOTIDE SEQUENCE</scope>
    <source>
        <strain evidence="3">201702406</strain>
    </source>
</reference>
<dbReference type="Pfam" id="PF01844">
    <property type="entry name" value="HNH"/>
    <property type="match status" value="1"/>
</dbReference>
<dbReference type="GO" id="GO:0008270">
    <property type="term" value="F:zinc ion binding"/>
    <property type="evidence" value="ECO:0007669"/>
    <property type="project" value="InterPro"/>
</dbReference>
<gene>
    <name evidence="2" type="ORF">EHQ81_12020</name>
    <name evidence="3" type="ORF">EHQ82_09730</name>
</gene>
<keyword evidence="2" id="KW-0255">Endonuclease</keyword>
<sequence>MLSELIFRRDNYTCQICGITRKLAIKNGLYMEVDHIIEWEDGGKTSYSNGQTLCSKCNKAKHHVKKLLRKTRKTA</sequence>
<dbReference type="Gene3D" id="1.10.30.50">
    <property type="match status" value="1"/>
</dbReference>